<comment type="caution">
    <text evidence="2">The sequence shown here is derived from an EMBL/GenBank/DDBJ whole genome shotgun (WGS) entry which is preliminary data.</text>
</comment>
<protein>
    <recommendedName>
        <fullName evidence="4">Retrotransposon gag domain-containing protein</fullName>
    </recommendedName>
</protein>
<proteinExistence type="predicted"/>
<reference evidence="2 3" key="1">
    <citation type="submission" date="2024-01" db="EMBL/GenBank/DDBJ databases">
        <title>The complete chloroplast genome sequence of Lithospermum erythrorhizon: insights into the phylogenetic relationship among Boraginaceae species and the maternal lineages of purple gromwells.</title>
        <authorList>
            <person name="Okada T."/>
            <person name="Watanabe K."/>
        </authorList>
    </citation>
    <scope>NUCLEOTIDE SEQUENCE [LARGE SCALE GENOMIC DNA]</scope>
</reference>
<accession>A0AAV3NX05</accession>
<name>A0AAV3NX05_LITER</name>
<evidence type="ECO:0000313" key="2">
    <source>
        <dbReference type="EMBL" id="GAA0143794.1"/>
    </source>
</evidence>
<evidence type="ECO:0008006" key="4">
    <source>
        <dbReference type="Google" id="ProtNLM"/>
    </source>
</evidence>
<organism evidence="2 3">
    <name type="scientific">Lithospermum erythrorhizon</name>
    <name type="common">Purple gromwell</name>
    <name type="synonym">Lithospermum officinale var. erythrorhizon</name>
    <dbReference type="NCBI Taxonomy" id="34254"/>
    <lineage>
        <taxon>Eukaryota</taxon>
        <taxon>Viridiplantae</taxon>
        <taxon>Streptophyta</taxon>
        <taxon>Embryophyta</taxon>
        <taxon>Tracheophyta</taxon>
        <taxon>Spermatophyta</taxon>
        <taxon>Magnoliopsida</taxon>
        <taxon>eudicotyledons</taxon>
        <taxon>Gunneridae</taxon>
        <taxon>Pentapetalae</taxon>
        <taxon>asterids</taxon>
        <taxon>lamiids</taxon>
        <taxon>Boraginales</taxon>
        <taxon>Boraginaceae</taxon>
        <taxon>Boraginoideae</taxon>
        <taxon>Lithospermeae</taxon>
        <taxon>Lithospermum</taxon>
    </lineage>
</organism>
<sequence>MVHQNQTNTQNQSEVSGSVQNQNQSKNVESEVVNPQIRADDPLFLHSSDHSSLVLVSDLLNEKNVTVALEARDKFGFLNGEIEAPAESDSNFRQWRKVNSTLISWIMNALSSEISRGFTFANNAKDLWEKIKEQFGKCNGHRVYELRKSIYTAKQGRDSVATYYNKIKRLWDELVVLKPNTARNFDGEECIMQFLMGVGDDFEATRDQVLLMDPLPSVVKAYSMSYVTSCSRLCTMNQPIVNSIDNVKDVKLWHFRLGHCSPTARYQSHASDIFHLIHIDLWEPYKIPSRIGAKYFLTIIEDRNRSTWTFMFPSKTQTVEVMSKFFVPSNNIPLDPPRISHRTRRPST</sequence>
<keyword evidence="3" id="KW-1185">Reference proteome</keyword>
<dbReference type="AlphaFoldDB" id="A0AAV3NX05"/>
<dbReference type="Proteomes" id="UP001454036">
    <property type="component" value="Unassembled WGS sequence"/>
</dbReference>
<evidence type="ECO:0000313" key="3">
    <source>
        <dbReference type="Proteomes" id="UP001454036"/>
    </source>
</evidence>
<dbReference type="Pfam" id="PF14223">
    <property type="entry name" value="Retrotran_gag_2"/>
    <property type="match status" value="1"/>
</dbReference>
<dbReference type="EMBL" id="BAABME010000562">
    <property type="protein sequence ID" value="GAA0143794.1"/>
    <property type="molecule type" value="Genomic_DNA"/>
</dbReference>
<evidence type="ECO:0000256" key="1">
    <source>
        <dbReference type="SAM" id="MobiDB-lite"/>
    </source>
</evidence>
<feature type="compositionally biased region" description="Polar residues" evidence="1">
    <location>
        <begin position="1"/>
        <end position="27"/>
    </location>
</feature>
<gene>
    <name evidence="2" type="ORF">LIER_04395</name>
</gene>
<dbReference type="PANTHER" id="PTHR37610">
    <property type="entry name" value="CCHC-TYPE DOMAIN-CONTAINING PROTEIN"/>
    <property type="match status" value="1"/>
</dbReference>
<dbReference type="PANTHER" id="PTHR37610:SF40">
    <property type="entry name" value="OS01G0909600 PROTEIN"/>
    <property type="match status" value="1"/>
</dbReference>
<feature type="region of interest" description="Disordered" evidence="1">
    <location>
        <begin position="1"/>
        <end position="32"/>
    </location>
</feature>